<geneLocation type="plasmid" evidence="3">
    <name>pmp1 dat561 dna</name>
</geneLocation>
<proteinExistence type="predicted"/>
<dbReference type="AlphaFoldDB" id="A0A2Z5Y4M6"/>
<dbReference type="EMBL" id="AP018493">
    <property type="protein sequence ID" value="BBC61815.1"/>
    <property type="molecule type" value="Genomic_DNA"/>
</dbReference>
<dbReference type="Gene3D" id="2.30.30.1130">
    <property type="match status" value="2"/>
</dbReference>
<organism evidence="2 3">
    <name type="scientific">Melissococcus plutonius</name>
    <dbReference type="NCBI Taxonomy" id="33970"/>
    <lineage>
        <taxon>Bacteria</taxon>
        <taxon>Bacillati</taxon>
        <taxon>Bacillota</taxon>
        <taxon>Bacilli</taxon>
        <taxon>Lactobacillales</taxon>
        <taxon>Enterococcaceae</taxon>
        <taxon>Melissococcus</taxon>
    </lineage>
</organism>
<name>A0A2Z5Y4M6_9ENTE</name>
<dbReference type="Pfam" id="PF07563">
    <property type="entry name" value="DUF1541"/>
    <property type="match status" value="2"/>
</dbReference>
<feature type="domain" description="DUF1541" evidence="1">
    <location>
        <begin position="72"/>
        <end position="122"/>
    </location>
</feature>
<dbReference type="Proteomes" id="UP000269226">
    <property type="component" value="Plasmid pMP1"/>
</dbReference>
<keyword evidence="2" id="KW-0614">Plasmid</keyword>
<dbReference type="GeneID" id="39499583"/>
<evidence type="ECO:0000313" key="2">
    <source>
        <dbReference type="EMBL" id="BBC61815.1"/>
    </source>
</evidence>
<feature type="domain" description="DUF1541" evidence="1">
    <location>
        <begin position="6"/>
        <end position="57"/>
    </location>
</feature>
<protein>
    <submittedName>
        <fullName evidence="2">DUF1541 domain-containing protein</fullName>
    </submittedName>
</protein>
<evidence type="ECO:0000259" key="1">
    <source>
        <dbReference type="Pfam" id="PF07563"/>
    </source>
</evidence>
<accession>A0A2Z5Y4M6</accession>
<reference evidence="2 3" key="1">
    <citation type="submission" date="2018-01" db="EMBL/GenBank/DDBJ databases">
        <title>Whole genome sequence of Melissococcus plutonius DAT561.</title>
        <authorList>
            <person name="Okumura K."/>
            <person name="Takamatsu D."/>
            <person name="Okura M."/>
        </authorList>
    </citation>
    <scope>NUCLEOTIDE SEQUENCE [LARGE SCALE GENOMIC DNA]</scope>
    <source>
        <strain evidence="2 3">DAT561</strain>
        <plasmid evidence="3">pmp1 dat561 dna</plasmid>
    </source>
</reference>
<dbReference type="RefSeq" id="WP_014868556.1">
    <property type="nucleotide sequence ID" value="NZ_AP018493.1"/>
</dbReference>
<dbReference type="InterPro" id="IPR011438">
    <property type="entry name" value="DUF1541"/>
</dbReference>
<evidence type="ECO:0000313" key="3">
    <source>
        <dbReference type="Proteomes" id="UP000269226"/>
    </source>
</evidence>
<sequence length="130" mass="14826">MGKLKVGDQVILKADHMPGMKGAKASIIAAKLSNVYQITYTPTNGDSQVTHHKWIIQEEIRKAPKENYLLPSGYEFTCLATHMPHMYRSKAIIENGRFDIAYQVVYEPVNGGGKLMQHKWFIDEEFDMPK</sequence>
<gene>
    <name evidence="2" type="ORF">DAT561_p1114</name>
</gene>